<dbReference type="SUPFAM" id="SSF54001">
    <property type="entry name" value="Cysteine proteinases"/>
    <property type="match status" value="1"/>
</dbReference>
<organism evidence="6 7">
    <name type="scientific">Iris pallida</name>
    <name type="common">Sweet iris</name>
    <dbReference type="NCBI Taxonomy" id="29817"/>
    <lineage>
        <taxon>Eukaryota</taxon>
        <taxon>Viridiplantae</taxon>
        <taxon>Streptophyta</taxon>
        <taxon>Embryophyta</taxon>
        <taxon>Tracheophyta</taxon>
        <taxon>Spermatophyta</taxon>
        <taxon>Magnoliopsida</taxon>
        <taxon>Liliopsida</taxon>
        <taxon>Asparagales</taxon>
        <taxon>Iridaceae</taxon>
        <taxon>Iridoideae</taxon>
        <taxon>Irideae</taxon>
        <taxon>Iris</taxon>
    </lineage>
</organism>
<keyword evidence="3" id="KW-0378">Hydrolase</keyword>
<proteinExistence type="inferred from homology"/>
<name>A0AAX6EPS0_IRIPA</name>
<protein>
    <submittedName>
        <fullName evidence="6">Ubiquitin-like-specific protease 2A isoform X1</fullName>
    </submittedName>
</protein>
<evidence type="ECO:0000313" key="7">
    <source>
        <dbReference type="Proteomes" id="UP001140949"/>
    </source>
</evidence>
<dbReference type="PANTHER" id="PTHR46915:SF6">
    <property type="entry name" value="CYSTEINE PROTEINASES SUPERFAMILY PROTEIN"/>
    <property type="match status" value="1"/>
</dbReference>
<dbReference type="Proteomes" id="UP001140949">
    <property type="component" value="Unassembled WGS sequence"/>
</dbReference>
<keyword evidence="7" id="KW-1185">Reference proteome</keyword>
<sequence length="264" mass="31732">MSNSNEAWRRSKILTRQGAKLLESSKDPVLEVFDSLPRCSQSERLVHSRRKISKHQNMLDTNMFESYLENLWSRVPEEKMISYAYLDCLWFSLYKDESAKSKVLDWIKRKQIFKRKYVFVPIVCWRHWSLLILCHFGEKGQSRTKKPCMLLLDSLQELDPKRLEPDIRRFVHDLYRSEGRKEKDEFIYDIPLLIPQVPQQKNGEECGIFVLYFLYLFLQSAPESFKQEGYPYFLNKEWFKLEDLECFRKELDSISRCKDVIDID</sequence>
<dbReference type="GO" id="GO:0016926">
    <property type="term" value="P:protein desumoylation"/>
    <property type="evidence" value="ECO:0007669"/>
    <property type="project" value="UniProtKB-ARBA"/>
</dbReference>
<dbReference type="InterPro" id="IPR038765">
    <property type="entry name" value="Papain-like_cys_pep_sf"/>
</dbReference>
<dbReference type="Gene3D" id="3.30.310.130">
    <property type="entry name" value="Ubiquitin-related"/>
    <property type="match status" value="1"/>
</dbReference>
<dbReference type="GO" id="GO:0006508">
    <property type="term" value="P:proteolysis"/>
    <property type="evidence" value="ECO:0007669"/>
    <property type="project" value="UniProtKB-KW"/>
</dbReference>
<keyword evidence="2 6" id="KW-0645">Protease</keyword>
<keyword evidence="4" id="KW-0788">Thiol protease</keyword>
<dbReference type="AlphaFoldDB" id="A0AAX6EPS0"/>
<dbReference type="Gene3D" id="1.10.418.20">
    <property type="match status" value="1"/>
</dbReference>
<dbReference type="InterPro" id="IPR003653">
    <property type="entry name" value="Peptidase_C48_C"/>
</dbReference>
<feature type="domain" description="Ubiquitin-like protease family profile" evidence="5">
    <location>
        <begin position="12"/>
        <end position="217"/>
    </location>
</feature>
<dbReference type="PROSITE" id="PS50600">
    <property type="entry name" value="ULP_PROTEASE"/>
    <property type="match status" value="1"/>
</dbReference>
<reference evidence="6" key="1">
    <citation type="journal article" date="2023" name="GigaByte">
        <title>Genome assembly of the bearded iris, Iris pallida Lam.</title>
        <authorList>
            <person name="Bruccoleri R.E."/>
            <person name="Oakeley E.J."/>
            <person name="Faust A.M.E."/>
            <person name="Altorfer M."/>
            <person name="Dessus-Babus S."/>
            <person name="Burckhardt D."/>
            <person name="Oertli M."/>
            <person name="Naumann U."/>
            <person name="Petersen F."/>
            <person name="Wong J."/>
        </authorList>
    </citation>
    <scope>NUCLEOTIDE SEQUENCE</scope>
    <source>
        <strain evidence="6">GSM-AAB239-AS_SAM_17_03QT</strain>
    </source>
</reference>
<dbReference type="Pfam" id="PF02902">
    <property type="entry name" value="Peptidase_C48"/>
    <property type="match status" value="1"/>
</dbReference>
<comment type="caution">
    <text evidence="6">The sequence shown here is derived from an EMBL/GenBank/DDBJ whole genome shotgun (WGS) entry which is preliminary data.</text>
</comment>
<dbReference type="EMBL" id="JANAVB010035219">
    <property type="protein sequence ID" value="KAJ6805819.1"/>
    <property type="molecule type" value="Genomic_DNA"/>
</dbReference>
<evidence type="ECO:0000256" key="3">
    <source>
        <dbReference type="ARBA" id="ARBA00022801"/>
    </source>
</evidence>
<evidence type="ECO:0000256" key="1">
    <source>
        <dbReference type="ARBA" id="ARBA00005234"/>
    </source>
</evidence>
<dbReference type="PANTHER" id="PTHR46915">
    <property type="entry name" value="UBIQUITIN-LIKE PROTEASE 4-RELATED"/>
    <property type="match status" value="1"/>
</dbReference>
<evidence type="ECO:0000256" key="4">
    <source>
        <dbReference type="ARBA" id="ARBA00022807"/>
    </source>
</evidence>
<evidence type="ECO:0000259" key="5">
    <source>
        <dbReference type="PROSITE" id="PS50600"/>
    </source>
</evidence>
<evidence type="ECO:0000313" key="6">
    <source>
        <dbReference type="EMBL" id="KAJ6805819.1"/>
    </source>
</evidence>
<dbReference type="GO" id="GO:0008234">
    <property type="term" value="F:cysteine-type peptidase activity"/>
    <property type="evidence" value="ECO:0007669"/>
    <property type="project" value="UniProtKB-KW"/>
</dbReference>
<reference evidence="6" key="2">
    <citation type="submission" date="2023-04" db="EMBL/GenBank/DDBJ databases">
        <authorList>
            <person name="Bruccoleri R.E."/>
            <person name="Oakeley E.J."/>
            <person name="Faust A.-M."/>
            <person name="Dessus-Babus S."/>
            <person name="Altorfer M."/>
            <person name="Burckhardt D."/>
            <person name="Oertli M."/>
            <person name="Naumann U."/>
            <person name="Petersen F."/>
            <person name="Wong J."/>
        </authorList>
    </citation>
    <scope>NUCLEOTIDE SEQUENCE</scope>
    <source>
        <strain evidence="6">GSM-AAB239-AS_SAM_17_03QT</strain>
        <tissue evidence="6">Leaf</tissue>
    </source>
</reference>
<gene>
    <name evidence="6" type="ORF">M6B38_178025</name>
</gene>
<evidence type="ECO:0000256" key="2">
    <source>
        <dbReference type="ARBA" id="ARBA00022670"/>
    </source>
</evidence>
<comment type="similarity">
    <text evidence="1">Belongs to the peptidase C48 family.</text>
</comment>
<accession>A0AAX6EPS0</accession>